<evidence type="ECO:0000313" key="2">
    <source>
        <dbReference type="Proteomes" id="UP000245207"/>
    </source>
</evidence>
<dbReference type="PANTHER" id="PTHR47718">
    <property type="entry name" value="OS01G0519700 PROTEIN"/>
    <property type="match status" value="1"/>
</dbReference>
<protein>
    <submittedName>
        <fullName evidence="1">FAR1 DNA binding domain, FHY3/FAR1 family</fullName>
    </submittedName>
</protein>
<dbReference type="OrthoDB" id="2402896at2759"/>
<organism evidence="1 2">
    <name type="scientific">Artemisia annua</name>
    <name type="common">Sweet wormwood</name>
    <dbReference type="NCBI Taxonomy" id="35608"/>
    <lineage>
        <taxon>Eukaryota</taxon>
        <taxon>Viridiplantae</taxon>
        <taxon>Streptophyta</taxon>
        <taxon>Embryophyta</taxon>
        <taxon>Tracheophyta</taxon>
        <taxon>Spermatophyta</taxon>
        <taxon>Magnoliopsida</taxon>
        <taxon>eudicotyledons</taxon>
        <taxon>Gunneridae</taxon>
        <taxon>Pentapetalae</taxon>
        <taxon>asterids</taxon>
        <taxon>campanulids</taxon>
        <taxon>Asterales</taxon>
        <taxon>Asteraceae</taxon>
        <taxon>Asteroideae</taxon>
        <taxon>Anthemideae</taxon>
        <taxon>Artemisiinae</taxon>
        <taxon>Artemisia</taxon>
    </lineage>
</organism>
<proteinExistence type="predicted"/>
<accession>A0A2U1QL23</accession>
<dbReference type="AlphaFoldDB" id="A0A2U1QL23"/>
<dbReference type="PANTHER" id="PTHR47718:SF17">
    <property type="entry name" value="PROTEIN FAR1-RELATED SEQUENCE 5-LIKE"/>
    <property type="match status" value="1"/>
</dbReference>
<dbReference type="Proteomes" id="UP000245207">
    <property type="component" value="Unassembled WGS sequence"/>
</dbReference>
<name>A0A2U1QL23_ARTAN</name>
<dbReference type="EMBL" id="PKPP01000054">
    <property type="protein sequence ID" value="PWA98692.1"/>
    <property type="molecule type" value="Genomic_DNA"/>
</dbReference>
<comment type="caution">
    <text evidence="1">The sequence shown here is derived from an EMBL/GenBank/DDBJ whole genome shotgun (WGS) entry which is preliminary data.</text>
</comment>
<evidence type="ECO:0000313" key="1">
    <source>
        <dbReference type="EMBL" id="PWA98692.1"/>
    </source>
</evidence>
<gene>
    <name evidence="1" type="ORF">CTI12_AA012200</name>
</gene>
<keyword evidence="2" id="KW-1185">Reference proteome</keyword>
<sequence>MSQVSDAFVKKPFRKNTSCKTNCSASMRVRKIEGDVHEVNWFFVAEHNHPLVSPQDMQFLMNSRALGFSKQRFLMEGSNGNVGPVRAFKLMKEMYGGDRDVQMAVENLENLEKPFKLMKEMYGRADNAAKLNYKRFGDVMSFDATFRTNK</sequence>
<reference evidence="1 2" key="1">
    <citation type="journal article" date="2018" name="Mol. Plant">
        <title>The genome of Artemisia annua provides insight into the evolution of Asteraceae family and artemisinin biosynthesis.</title>
        <authorList>
            <person name="Shen Q."/>
            <person name="Zhang L."/>
            <person name="Liao Z."/>
            <person name="Wang S."/>
            <person name="Yan T."/>
            <person name="Shi P."/>
            <person name="Liu M."/>
            <person name="Fu X."/>
            <person name="Pan Q."/>
            <person name="Wang Y."/>
            <person name="Lv Z."/>
            <person name="Lu X."/>
            <person name="Zhang F."/>
            <person name="Jiang W."/>
            <person name="Ma Y."/>
            <person name="Chen M."/>
            <person name="Hao X."/>
            <person name="Li L."/>
            <person name="Tang Y."/>
            <person name="Lv G."/>
            <person name="Zhou Y."/>
            <person name="Sun X."/>
            <person name="Brodelius P.E."/>
            <person name="Rose J.K.C."/>
            <person name="Tang K."/>
        </authorList>
    </citation>
    <scope>NUCLEOTIDE SEQUENCE [LARGE SCALE GENOMIC DNA]</scope>
    <source>
        <strain evidence="2">cv. Huhao1</strain>
        <tissue evidence="1">Leaf</tissue>
    </source>
</reference>